<evidence type="ECO:0000313" key="4">
    <source>
        <dbReference type="Proteomes" id="UP001153069"/>
    </source>
</evidence>
<dbReference type="InterPro" id="IPR020094">
    <property type="entry name" value="TruA/RsuA/RluB/E/F_N"/>
</dbReference>
<accession>A0A9N8HSW1</accession>
<name>A0A9N8HSW1_9STRA</name>
<organism evidence="3 4">
    <name type="scientific">Seminavis robusta</name>
    <dbReference type="NCBI Taxonomy" id="568900"/>
    <lineage>
        <taxon>Eukaryota</taxon>
        <taxon>Sar</taxon>
        <taxon>Stramenopiles</taxon>
        <taxon>Ochrophyta</taxon>
        <taxon>Bacillariophyta</taxon>
        <taxon>Bacillariophyceae</taxon>
        <taxon>Bacillariophycidae</taxon>
        <taxon>Naviculales</taxon>
        <taxon>Naviculaceae</taxon>
        <taxon>Seminavis</taxon>
    </lineage>
</organism>
<dbReference type="Gene3D" id="3.30.70.580">
    <property type="entry name" value="Pseudouridine synthase I, catalytic domain, N-terminal subdomain"/>
    <property type="match status" value="1"/>
</dbReference>
<dbReference type="PANTHER" id="PTHR11142:SF0">
    <property type="entry name" value="TRNA PSEUDOURIDINE SYNTHASE-LIKE 1"/>
    <property type="match status" value="1"/>
</dbReference>
<comment type="caution">
    <text evidence="3">The sequence shown here is derived from an EMBL/GenBank/DDBJ whole genome shotgun (WGS) entry which is preliminary data.</text>
</comment>
<dbReference type="InterPro" id="IPR020103">
    <property type="entry name" value="PsdUridine_synth_cat_dom_sf"/>
</dbReference>
<evidence type="ECO:0000256" key="2">
    <source>
        <dbReference type="SAM" id="SignalP"/>
    </source>
</evidence>
<keyword evidence="1" id="KW-0413">Isomerase</keyword>
<gene>
    <name evidence="3" type="ORF">SEMRO_1436_G272450.1</name>
</gene>
<keyword evidence="2" id="KW-0732">Signal</keyword>
<proteinExistence type="predicted"/>
<evidence type="ECO:0000313" key="3">
    <source>
        <dbReference type="EMBL" id="CAB9523600.1"/>
    </source>
</evidence>
<dbReference type="GO" id="GO:0009982">
    <property type="term" value="F:pseudouridine synthase activity"/>
    <property type="evidence" value="ECO:0007669"/>
    <property type="project" value="InterPro"/>
</dbReference>
<dbReference type="GO" id="GO:0003723">
    <property type="term" value="F:RNA binding"/>
    <property type="evidence" value="ECO:0007669"/>
    <property type="project" value="InterPro"/>
</dbReference>
<evidence type="ECO:0000256" key="1">
    <source>
        <dbReference type="ARBA" id="ARBA00023235"/>
    </source>
</evidence>
<dbReference type="SUPFAM" id="SSF55120">
    <property type="entry name" value="Pseudouridine synthase"/>
    <property type="match status" value="1"/>
</dbReference>
<reference evidence="3" key="1">
    <citation type="submission" date="2020-06" db="EMBL/GenBank/DDBJ databases">
        <authorList>
            <consortium name="Plant Systems Biology data submission"/>
        </authorList>
    </citation>
    <scope>NUCLEOTIDE SEQUENCE</scope>
    <source>
        <strain evidence="3">D6</strain>
    </source>
</reference>
<dbReference type="EMBL" id="CAICTM010001434">
    <property type="protein sequence ID" value="CAB9523600.1"/>
    <property type="molecule type" value="Genomic_DNA"/>
</dbReference>
<dbReference type="GO" id="GO:0031119">
    <property type="term" value="P:tRNA pseudouridine synthesis"/>
    <property type="evidence" value="ECO:0007669"/>
    <property type="project" value="TreeGrafter"/>
</dbReference>
<dbReference type="Proteomes" id="UP001153069">
    <property type="component" value="Unassembled WGS sequence"/>
</dbReference>
<evidence type="ECO:0008006" key="5">
    <source>
        <dbReference type="Google" id="ProtNLM"/>
    </source>
</evidence>
<dbReference type="AlphaFoldDB" id="A0A9N8HSW1"/>
<dbReference type="InterPro" id="IPR001406">
    <property type="entry name" value="PsdUridine_synth_TruA"/>
</dbReference>
<feature type="signal peptide" evidence="2">
    <location>
        <begin position="1"/>
        <end position="17"/>
    </location>
</feature>
<sequence>MGVILVLLNLLLSTQHSEQPSTSQHRFFTREQASENRQLRFIPDLFERLPVDSVGVSKTWPPSMPSAENRKKRTYSLVVSYYGPTFSGGYEWNSNVELPTVRATLTTAIESSLEDLLRGEPHHRIHLQTAGRTDAGVSAKANVFSFVSRSSGKQRNLLLEKDLDEFQTNLNQQLAGSRMRVHEIQRISLCTIQSASVLYWSSTTTTSNIEGKDHVPGFSKAWKESLAACKCQDDYDEEEYPHCLLFTIRANRFLKRMMRKLINGLLLDHGCNAGGLLLDGKRRFTKRLSSLDRSGNHPAPSEGLCLWRAWSE</sequence>
<protein>
    <recommendedName>
        <fullName evidence="5">tRNA pseudouridine synthase</fullName>
    </recommendedName>
</protein>
<keyword evidence="4" id="KW-1185">Reference proteome</keyword>
<feature type="chain" id="PRO_5040385234" description="tRNA pseudouridine synthase" evidence="2">
    <location>
        <begin position="18"/>
        <end position="312"/>
    </location>
</feature>
<dbReference type="PANTHER" id="PTHR11142">
    <property type="entry name" value="PSEUDOURIDYLATE SYNTHASE"/>
    <property type="match status" value="1"/>
</dbReference>